<reference evidence="7" key="1">
    <citation type="submission" date="2024-03" db="EMBL/GenBank/DDBJ databases">
        <authorList>
            <consortium name="ELIXIR-Norway"/>
            <consortium name="Elixir Norway"/>
        </authorList>
    </citation>
    <scope>NUCLEOTIDE SEQUENCE</scope>
</reference>
<dbReference type="Pfam" id="PF04873">
    <property type="entry name" value="EIN3_DNA-bd"/>
    <property type="match status" value="1"/>
</dbReference>
<evidence type="ECO:0000256" key="1">
    <source>
        <dbReference type="ARBA" id="ARBA00004123"/>
    </source>
</evidence>
<protein>
    <recommendedName>
        <fullName evidence="6">Ethylene insensitive 3-like DNA-binding domain-containing protein</fullName>
    </recommendedName>
</protein>
<comment type="subcellular location">
    <subcellularLocation>
        <location evidence="1">Nucleus</location>
    </subcellularLocation>
</comment>
<evidence type="ECO:0000313" key="8">
    <source>
        <dbReference type="Proteomes" id="UP001497522"/>
    </source>
</evidence>
<comment type="similarity">
    <text evidence="2">Belongs to the EIN3 family.</text>
</comment>
<dbReference type="InterPro" id="IPR023278">
    <property type="entry name" value="Ethylene_insens-like_DNA-bd"/>
</dbReference>
<keyword evidence="4" id="KW-0539">Nucleus</keyword>
<evidence type="ECO:0000256" key="5">
    <source>
        <dbReference type="SAM" id="MobiDB-lite"/>
    </source>
</evidence>
<dbReference type="Proteomes" id="UP001497522">
    <property type="component" value="Chromosome 12"/>
</dbReference>
<sequence>MEKRMWRDRLRLKRIKEQQKQKEISERPKHKKSQEQARRKKMSRAQDGILKYMLKMMEFCKAQGFMYDIIPDKGKPVSGASDNIRAWWKESV</sequence>
<evidence type="ECO:0000256" key="3">
    <source>
        <dbReference type="ARBA" id="ARBA00022745"/>
    </source>
</evidence>
<dbReference type="InterPro" id="IPR047091">
    <property type="entry name" value="EIN3-like_DNA-bd"/>
</dbReference>
<gene>
    <name evidence="7" type="ORF">CSSPJE1EN2_LOCUS4605</name>
</gene>
<feature type="domain" description="Ethylene insensitive 3-like DNA-binding" evidence="6">
    <location>
        <begin position="1"/>
        <end position="92"/>
    </location>
</feature>
<proteinExistence type="inferred from homology"/>
<accession>A0ABP1AGF0</accession>
<dbReference type="InterPro" id="IPR006957">
    <property type="entry name" value="EIN3"/>
</dbReference>
<evidence type="ECO:0000259" key="6">
    <source>
        <dbReference type="Pfam" id="PF04873"/>
    </source>
</evidence>
<feature type="region of interest" description="Disordered" evidence="5">
    <location>
        <begin position="1"/>
        <end position="44"/>
    </location>
</feature>
<dbReference type="PANTHER" id="PTHR33305">
    <property type="entry name" value="ETHYLENE INSENSITIVE 3-LIKE 2 PROTEIN"/>
    <property type="match status" value="1"/>
</dbReference>
<organism evidence="7 8">
    <name type="scientific">Sphagnum jensenii</name>
    <dbReference type="NCBI Taxonomy" id="128206"/>
    <lineage>
        <taxon>Eukaryota</taxon>
        <taxon>Viridiplantae</taxon>
        <taxon>Streptophyta</taxon>
        <taxon>Embryophyta</taxon>
        <taxon>Bryophyta</taxon>
        <taxon>Sphagnophytina</taxon>
        <taxon>Sphagnopsida</taxon>
        <taxon>Sphagnales</taxon>
        <taxon>Sphagnaceae</taxon>
        <taxon>Sphagnum</taxon>
    </lineage>
</organism>
<keyword evidence="3" id="KW-0936">Ethylene signaling pathway</keyword>
<keyword evidence="8" id="KW-1185">Reference proteome</keyword>
<evidence type="ECO:0000313" key="7">
    <source>
        <dbReference type="EMBL" id="CAK9861610.1"/>
    </source>
</evidence>
<evidence type="ECO:0000256" key="2">
    <source>
        <dbReference type="ARBA" id="ARBA00009416"/>
    </source>
</evidence>
<dbReference type="Gene3D" id="1.10.3180.10">
    <property type="entry name" value="DNA-binding domain of EIN3-like"/>
    <property type="match status" value="1"/>
</dbReference>
<name>A0ABP1AGF0_9BRYO</name>
<dbReference type="PANTHER" id="PTHR33305:SF30">
    <property type="entry name" value="ETHYLENE INSENSITIVE 3-LIKE 3 PROTEIN"/>
    <property type="match status" value="1"/>
</dbReference>
<dbReference type="EMBL" id="OZ023713">
    <property type="protein sequence ID" value="CAK9861610.1"/>
    <property type="molecule type" value="Genomic_DNA"/>
</dbReference>
<evidence type="ECO:0000256" key="4">
    <source>
        <dbReference type="ARBA" id="ARBA00023242"/>
    </source>
</evidence>
<feature type="compositionally biased region" description="Basic and acidic residues" evidence="5">
    <location>
        <begin position="1"/>
        <end position="37"/>
    </location>
</feature>